<dbReference type="SMART" id="SM00674">
    <property type="entry name" value="CENPB"/>
    <property type="match status" value="1"/>
</dbReference>
<feature type="domain" description="HTH CENPB-type" evidence="3">
    <location>
        <begin position="484"/>
        <end position="557"/>
    </location>
</feature>
<dbReference type="AlphaFoldDB" id="A0AAD9Q6X4"/>
<dbReference type="GO" id="GO:0005634">
    <property type="term" value="C:nucleus"/>
    <property type="evidence" value="ECO:0007669"/>
    <property type="project" value="TreeGrafter"/>
</dbReference>
<dbReference type="InterPro" id="IPR006600">
    <property type="entry name" value="HTH_CenpB_DNA-bd_dom"/>
</dbReference>
<accession>A0AAD9Q6X4</accession>
<dbReference type="SUPFAM" id="SSF46689">
    <property type="entry name" value="Homeodomain-like"/>
    <property type="match status" value="1"/>
</dbReference>
<feature type="compositionally biased region" description="Basic and acidic residues" evidence="2">
    <location>
        <begin position="358"/>
        <end position="386"/>
    </location>
</feature>
<keyword evidence="5" id="KW-1185">Reference proteome</keyword>
<comment type="caution">
    <text evidence="4">The sequence shown here is derived from an EMBL/GenBank/DDBJ whole genome shotgun (WGS) entry which is preliminary data.</text>
</comment>
<evidence type="ECO:0000313" key="4">
    <source>
        <dbReference type="EMBL" id="KAK2555855.1"/>
    </source>
</evidence>
<dbReference type="Gene3D" id="1.10.10.60">
    <property type="entry name" value="Homeodomain-like"/>
    <property type="match status" value="2"/>
</dbReference>
<dbReference type="Proteomes" id="UP001249851">
    <property type="component" value="Unassembled WGS sequence"/>
</dbReference>
<evidence type="ECO:0000259" key="3">
    <source>
        <dbReference type="PROSITE" id="PS51253"/>
    </source>
</evidence>
<dbReference type="EMBL" id="JARQWQ010000060">
    <property type="protein sequence ID" value="KAK2555855.1"/>
    <property type="molecule type" value="Genomic_DNA"/>
</dbReference>
<evidence type="ECO:0000313" key="5">
    <source>
        <dbReference type="Proteomes" id="UP001249851"/>
    </source>
</evidence>
<dbReference type="Pfam" id="PF09607">
    <property type="entry name" value="BrkDBD"/>
    <property type="match status" value="1"/>
</dbReference>
<feature type="region of interest" description="Disordered" evidence="2">
    <location>
        <begin position="354"/>
        <end position="386"/>
    </location>
</feature>
<evidence type="ECO:0000256" key="2">
    <source>
        <dbReference type="SAM" id="MobiDB-lite"/>
    </source>
</evidence>
<dbReference type="InterPro" id="IPR004875">
    <property type="entry name" value="DDE_SF_endonuclease_dom"/>
</dbReference>
<dbReference type="Pfam" id="PF03221">
    <property type="entry name" value="HTH_Tnp_Tc5"/>
    <property type="match status" value="1"/>
</dbReference>
<sequence length="795" mass="92506">MPIHHYQSGGYSFIIPGWMTGLHCTEEPVGSSHLYTLDFYHDAWKGYILSLQKKAELCNFIQDISHKVKEPDKLIFHDLLKNSFAFGPVFSFIAQSWTDPLGKGFVEKYHLVHKYSQRLQLMEVYNTYNCNSTPAQFDLKDKHLHPKCSPLFWSYSFQMFHFYEMDIAPHIDHKSPATSLPVALTIRKTSINLSLRNNKNINTIQYNTIQYNTIQYNTNNTNTYAYNTNKHYNLKPRKKERITKILISEEWPYSGPRRSSFNRAIETRLPWSTSTPVRMSHFLSQLLRAPIFLEREALTTSARECQETLLSIETLRHLLYKSPSQSFGLLLERVCFEIEGIPKNRLRANADPFQSITHDPRLGTHDPRLGTHDPRPTTHDPRPTDTPIRRKAEAIAHELNADDIPLSQIEVYISVPSSTSMSDKVKDSRRAFDREFKLKVVKEYHESGKNIAKTARKFEIDRKQVRAWVKKEEQIRRQKYKSKAHGRGCNSKYPLMEDKLYSEFLQLRKDGRKVKRWWFNTRAKQLMADLYPDVKDFKHSDQWFKGFRKRKNVSLRKRTHAAQHAPPSLRGALSKFHVKLFRVRRRGKFELSNIANMDQTPLPFVLDDGKTYNDKGEKEIWCATAPSGLDKRQCTVQLNIFADGKPRVRPTIIFRGLGKRVSKTEKDARDSRVCVMFQEKAWCDEAIMKAWIDREWSNTFTNPHNPCSSGKILVADVHTAQQTEAVKTALGKYKTELVNVPPGCTSRVQPLDVSVNKPFKEEHEKHMSDNLQLYTESKLSAWQRRVLLTKWVAEA</sequence>
<dbReference type="InterPro" id="IPR010921">
    <property type="entry name" value="Trp_repressor/repl_initiator"/>
</dbReference>
<reference evidence="4" key="1">
    <citation type="journal article" date="2023" name="G3 (Bethesda)">
        <title>Whole genome assembly and annotation of the endangered Caribbean coral Acropora cervicornis.</title>
        <authorList>
            <person name="Selwyn J.D."/>
            <person name="Vollmer S.V."/>
        </authorList>
    </citation>
    <scope>NUCLEOTIDE SEQUENCE</scope>
    <source>
        <strain evidence="4">K2</strain>
    </source>
</reference>
<dbReference type="SUPFAM" id="SSF48295">
    <property type="entry name" value="TrpR-like"/>
    <property type="match status" value="1"/>
</dbReference>
<organism evidence="4 5">
    <name type="scientific">Acropora cervicornis</name>
    <name type="common">Staghorn coral</name>
    <dbReference type="NCBI Taxonomy" id="6130"/>
    <lineage>
        <taxon>Eukaryota</taxon>
        <taxon>Metazoa</taxon>
        <taxon>Cnidaria</taxon>
        <taxon>Anthozoa</taxon>
        <taxon>Hexacorallia</taxon>
        <taxon>Scleractinia</taxon>
        <taxon>Astrocoeniina</taxon>
        <taxon>Acroporidae</taxon>
        <taxon>Acropora</taxon>
    </lineage>
</organism>
<keyword evidence="1" id="KW-0238">DNA-binding</keyword>
<protein>
    <submittedName>
        <fullName evidence="4">Pogo transposable element with KRAB domain</fullName>
    </submittedName>
</protein>
<reference evidence="4" key="2">
    <citation type="journal article" date="2023" name="Science">
        <title>Genomic signatures of disease resistance in endangered staghorn corals.</title>
        <authorList>
            <person name="Vollmer S.V."/>
            <person name="Selwyn J.D."/>
            <person name="Despard B.A."/>
            <person name="Roesel C.L."/>
        </authorList>
    </citation>
    <scope>NUCLEOTIDE SEQUENCE</scope>
    <source>
        <strain evidence="4">K2</strain>
    </source>
</reference>
<dbReference type="PANTHER" id="PTHR19303">
    <property type="entry name" value="TRANSPOSON"/>
    <property type="match status" value="1"/>
</dbReference>
<gene>
    <name evidence="4" type="ORF">P5673_022504</name>
</gene>
<dbReference type="InterPro" id="IPR050863">
    <property type="entry name" value="CenT-Element_Derived"/>
</dbReference>
<evidence type="ECO:0000256" key="1">
    <source>
        <dbReference type="ARBA" id="ARBA00023125"/>
    </source>
</evidence>
<name>A0AAD9Q6X4_ACRCE</name>
<dbReference type="InterPro" id="IPR009057">
    <property type="entry name" value="Homeodomain-like_sf"/>
</dbReference>
<dbReference type="InterPro" id="IPR018586">
    <property type="entry name" value="Brinker_DNA-bd"/>
</dbReference>
<dbReference type="Pfam" id="PF03184">
    <property type="entry name" value="DDE_1"/>
    <property type="match status" value="1"/>
</dbReference>
<dbReference type="PROSITE" id="PS51253">
    <property type="entry name" value="HTH_CENPB"/>
    <property type="match status" value="1"/>
</dbReference>
<proteinExistence type="predicted"/>
<dbReference type="GO" id="GO:0043565">
    <property type="term" value="F:sequence-specific DNA binding"/>
    <property type="evidence" value="ECO:0007669"/>
    <property type="project" value="InterPro"/>
</dbReference>